<keyword evidence="2" id="KW-1133">Transmembrane helix</keyword>
<proteinExistence type="predicted"/>
<comment type="caution">
    <text evidence="3">The sequence shown here is derived from an EMBL/GenBank/DDBJ whole genome shotgun (WGS) entry which is preliminary data.</text>
</comment>
<feature type="compositionally biased region" description="Low complexity" evidence="1">
    <location>
        <begin position="74"/>
        <end position="86"/>
    </location>
</feature>
<reference evidence="3 4" key="1">
    <citation type="submission" date="2019-07" db="EMBL/GenBank/DDBJ databases">
        <title>Whole genome shotgun sequence of Cellulomonas soli NBRC 109434.</title>
        <authorList>
            <person name="Hosoyama A."/>
            <person name="Uohara A."/>
            <person name="Ohji S."/>
            <person name="Ichikawa N."/>
        </authorList>
    </citation>
    <scope>NUCLEOTIDE SEQUENCE [LARGE SCALE GENOMIC DNA]</scope>
    <source>
        <strain evidence="3 4">NBRC 109434</strain>
    </source>
</reference>
<organism evidence="3 4">
    <name type="scientific">Cellulomonas soli</name>
    <dbReference type="NCBI Taxonomy" id="931535"/>
    <lineage>
        <taxon>Bacteria</taxon>
        <taxon>Bacillati</taxon>
        <taxon>Actinomycetota</taxon>
        <taxon>Actinomycetes</taxon>
        <taxon>Micrococcales</taxon>
        <taxon>Cellulomonadaceae</taxon>
        <taxon>Cellulomonas</taxon>
    </lineage>
</organism>
<dbReference type="AlphaFoldDB" id="A0A512PGE0"/>
<accession>A0A512PGE0</accession>
<evidence type="ECO:0000256" key="2">
    <source>
        <dbReference type="SAM" id="Phobius"/>
    </source>
</evidence>
<gene>
    <name evidence="3" type="ORF">CSO01_29680</name>
</gene>
<dbReference type="EMBL" id="BKAL01000011">
    <property type="protein sequence ID" value="GEP70253.1"/>
    <property type="molecule type" value="Genomic_DNA"/>
</dbReference>
<dbReference type="Proteomes" id="UP000321798">
    <property type="component" value="Unassembled WGS sequence"/>
</dbReference>
<evidence type="ECO:0000313" key="4">
    <source>
        <dbReference type="Proteomes" id="UP000321798"/>
    </source>
</evidence>
<name>A0A512PGE0_9CELL</name>
<feature type="transmembrane region" description="Helical" evidence="2">
    <location>
        <begin position="39"/>
        <end position="59"/>
    </location>
</feature>
<keyword evidence="2" id="KW-0812">Transmembrane</keyword>
<evidence type="ECO:0000256" key="1">
    <source>
        <dbReference type="SAM" id="MobiDB-lite"/>
    </source>
</evidence>
<keyword evidence="4" id="KW-1185">Reference proteome</keyword>
<dbReference type="OrthoDB" id="4826049at2"/>
<evidence type="ECO:0000313" key="3">
    <source>
        <dbReference type="EMBL" id="GEP70253.1"/>
    </source>
</evidence>
<keyword evidence="2" id="KW-0472">Membrane</keyword>
<feature type="region of interest" description="Disordered" evidence="1">
    <location>
        <begin position="64"/>
        <end position="97"/>
    </location>
</feature>
<dbReference type="RefSeq" id="WP_146954032.1">
    <property type="nucleotide sequence ID" value="NZ_BAABBJ010000014.1"/>
</dbReference>
<protein>
    <submittedName>
        <fullName evidence="3">Uncharacterized protein</fullName>
    </submittedName>
</protein>
<sequence length="462" mass="47128">MSVDLSRALRDAADRAPLRGLDGQSLADRIHRRRTVRTTARAALGVGLVGAVVVAAVHLNGLDGRVHPVPPAVPTSSPGPTSTPTASPSPTPTTTPTVLPVGDPTRPFGACGAEVTAEPQDPVDDRFDIVAELGAASLEAGRPLTYQGSIGADVEHPAAVPSAGPRLAVSRDGVVVATIEPADDDTPAWERRLGAGLEVEIHARAAQLSVCDAGQQGVSVGHALPAGEYEVQPWARVSVLESSDATSLEALDDAGFDQLVRDQGSLRTVLGTPVPLLITGAADLPVQVPQPALDLTPAAAAPACGGPAPTAPGRAAGLSLALVPNAPPVGEVGREVPVDAQAALIYDGPGQLRALLDLWVTYWIVQDGVVVGSTWVQTDASTVRLAMDGGVPHPLDANPLTLTACSEAGPSDVPLPAGTYTVYPSVWTLSLQVHAAGRTHDVQPLSSEPGMVLGAPFTVTVG</sequence>